<reference evidence="1" key="2">
    <citation type="journal article" date="2015" name="Data Brief">
        <title>Shoot transcriptome of the giant reed, Arundo donax.</title>
        <authorList>
            <person name="Barrero R.A."/>
            <person name="Guerrero F.D."/>
            <person name="Moolhuijzen P."/>
            <person name="Goolsby J.A."/>
            <person name="Tidwell J."/>
            <person name="Bellgard S.E."/>
            <person name="Bellgard M.I."/>
        </authorList>
    </citation>
    <scope>NUCLEOTIDE SEQUENCE</scope>
    <source>
        <tissue evidence="1">Shoot tissue taken approximately 20 cm above the soil surface</tissue>
    </source>
</reference>
<name>A0A0A9BGS6_ARUDO</name>
<organism evidence="1">
    <name type="scientific">Arundo donax</name>
    <name type="common">Giant reed</name>
    <name type="synonym">Donax arundinaceus</name>
    <dbReference type="NCBI Taxonomy" id="35708"/>
    <lineage>
        <taxon>Eukaryota</taxon>
        <taxon>Viridiplantae</taxon>
        <taxon>Streptophyta</taxon>
        <taxon>Embryophyta</taxon>
        <taxon>Tracheophyta</taxon>
        <taxon>Spermatophyta</taxon>
        <taxon>Magnoliopsida</taxon>
        <taxon>Liliopsida</taxon>
        <taxon>Poales</taxon>
        <taxon>Poaceae</taxon>
        <taxon>PACMAD clade</taxon>
        <taxon>Arundinoideae</taxon>
        <taxon>Arundineae</taxon>
        <taxon>Arundo</taxon>
    </lineage>
</organism>
<sequence length="10" mass="1225">MFLMVTIKLE</sequence>
<proteinExistence type="predicted"/>
<dbReference type="EMBL" id="GBRH01237455">
    <property type="protein sequence ID" value="JAD60440.1"/>
    <property type="molecule type" value="Transcribed_RNA"/>
</dbReference>
<evidence type="ECO:0000313" key="1">
    <source>
        <dbReference type="EMBL" id="JAD60440.1"/>
    </source>
</evidence>
<protein>
    <submittedName>
        <fullName evidence="1">Uncharacterized protein</fullName>
    </submittedName>
</protein>
<accession>A0A0A9BGS6</accession>
<reference evidence="1" key="1">
    <citation type="submission" date="2014-09" db="EMBL/GenBank/DDBJ databases">
        <authorList>
            <person name="Magalhaes I.L.F."/>
            <person name="Oliveira U."/>
            <person name="Santos F.R."/>
            <person name="Vidigal T.H.D.A."/>
            <person name="Brescovit A.D."/>
            <person name="Santos A.J."/>
        </authorList>
    </citation>
    <scope>NUCLEOTIDE SEQUENCE</scope>
    <source>
        <tissue evidence="1">Shoot tissue taken approximately 20 cm above the soil surface</tissue>
    </source>
</reference>